<keyword evidence="2" id="KW-0489">Methyltransferase</keyword>
<dbReference type="Gene3D" id="3.40.50.12760">
    <property type="match status" value="1"/>
</dbReference>
<keyword evidence="1" id="KW-0479">Metal-binding</keyword>
<dbReference type="InterPro" id="IPR000571">
    <property type="entry name" value="Znf_CCCH"/>
</dbReference>
<proteinExistence type="predicted"/>
<keyword evidence="2" id="KW-0808">Transferase</keyword>
<keyword evidence="2" id="KW-0506">mRNA capping</keyword>
<dbReference type="PROSITE" id="PS50103">
    <property type="entry name" value="ZF_C3H1"/>
    <property type="match status" value="1"/>
</dbReference>
<evidence type="ECO:0000256" key="2">
    <source>
        <dbReference type="RuleBase" id="RU368012"/>
    </source>
</evidence>
<feature type="zinc finger region" description="C3H1-type" evidence="1">
    <location>
        <begin position="274"/>
        <end position="307"/>
    </location>
</feature>
<comment type="function">
    <text evidence="2">S-adenosyl-L-methionine-dependent methyltransferase that mediates RNA cap1 2'-O-ribose methylation to the 5'-cap structure of RNAs. Methylates the ribose of the first nucleotide of a m(7)GpppG-capped mRNA to produce m(7)GpppNmp (cap1).</text>
</comment>
<dbReference type="PANTHER" id="PTHR16121:SF0">
    <property type="entry name" value="CAP-SPECIFIC MRNA (NUCLEOSIDE-2'-O-)-METHYLTRANSFERASE 1"/>
    <property type="match status" value="1"/>
</dbReference>
<keyword evidence="5" id="KW-1185">Reference proteome</keyword>
<protein>
    <recommendedName>
        <fullName evidence="2">Cap-specific mRNA (nucleoside-2'-O-)-methyltransferase 1</fullName>
        <ecNumber evidence="2">2.1.1.57</ecNumber>
    </recommendedName>
    <alternativeName>
        <fullName evidence="2">Cap1 2'O-ribose methyltransferase 1</fullName>
    </alternativeName>
</protein>
<feature type="domain" description="C3H1-type" evidence="3">
    <location>
        <begin position="274"/>
        <end position="307"/>
    </location>
</feature>
<keyword evidence="2" id="KW-0539">Nucleus</keyword>
<dbReference type="EMBL" id="MU069439">
    <property type="protein sequence ID" value="KAF5843624.1"/>
    <property type="molecule type" value="Genomic_DNA"/>
</dbReference>
<comment type="catalytic activity">
    <reaction evidence="2">
        <text>a 5'-end (N(7)-methyl 5'-triphosphoguanosine)-ribonucleoside in mRNA + S-adenosyl-L-methionine = a 5'-end (N(7)-methyl 5'-triphosphoguanosine)-(2'-O-methyl-ribonucleoside) in mRNA + S-adenosyl-L-homocysteine + H(+)</text>
        <dbReference type="Rhea" id="RHEA:67020"/>
        <dbReference type="Rhea" id="RHEA-COMP:17167"/>
        <dbReference type="Rhea" id="RHEA-COMP:17168"/>
        <dbReference type="ChEBI" id="CHEBI:15378"/>
        <dbReference type="ChEBI" id="CHEBI:57856"/>
        <dbReference type="ChEBI" id="CHEBI:59789"/>
        <dbReference type="ChEBI" id="CHEBI:156461"/>
        <dbReference type="ChEBI" id="CHEBI:167609"/>
        <dbReference type="EC" id="2.1.1.57"/>
    </reaction>
</comment>
<keyword evidence="1" id="KW-0862">Zinc</keyword>
<evidence type="ECO:0000313" key="5">
    <source>
        <dbReference type="Proteomes" id="UP000815325"/>
    </source>
</evidence>
<evidence type="ECO:0000313" key="4">
    <source>
        <dbReference type="EMBL" id="KAF5843624.1"/>
    </source>
</evidence>
<reference evidence="4" key="1">
    <citation type="submission" date="2017-08" db="EMBL/GenBank/DDBJ databases">
        <authorList>
            <person name="Polle J.E."/>
            <person name="Barry K."/>
            <person name="Cushman J."/>
            <person name="Schmutz J."/>
            <person name="Tran D."/>
            <person name="Hathwaick L.T."/>
            <person name="Yim W.C."/>
            <person name="Jenkins J."/>
            <person name="Mckie-Krisberg Z.M."/>
            <person name="Prochnik S."/>
            <person name="Lindquist E."/>
            <person name="Dockter R.B."/>
            <person name="Adam C."/>
            <person name="Molina H."/>
            <person name="Bunkerborg J."/>
            <person name="Jin E."/>
            <person name="Buchheim M."/>
            <person name="Magnuson J."/>
        </authorList>
    </citation>
    <scope>NUCLEOTIDE SEQUENCE</scope>
    <source>
        <strain evidence="4">CCAP 19/18</strain>
    </source>
</reference>
<dbReference type="InterPro" id="IPR002877">
    <property type="entry name" value="RNA_MeTrfase_FtsJ_dom"/>
</dbReference>
<evidence type="ECO:0000259" key="3">
    <source>
        <dbReference type="PROSITE" id="PS50103"/>
    </source>
</evidence>
<organism evidence="4 5">
    <name type="scientific">Dunaliella salina</name>
    <name type="common">Green alga</name>
    <name type="synonym">Protococcus salinus</name>
    <dbReference type="NCBI Taxonomy" id="3046"/>
    <lineage>
        <taxon>Eukaryota</taxon>
        <taxon>Viridiplantae</taxon>
        <taxon>Chlorophyta</taxon>
        <taxon>core chlorophytes</taxon>
        <taxon>Chlorophyceae</taxon>
        <taxon>CS clade</taxon>
        <taxon>Chlamydomonadales</taxon>
        <taxon>Dunaliellaceae</taxon>
        <taxon>Dunaliella</taxon>
    </lineage>
</organism>
<dbReference type="EC" id="2.1.1.57" evidence="2"/>
<dbReference type="Pfam" id="PF01728">
    <property type="entry name" value="FtsJ"/>
    <property type="match status" value="1"/>
</dbReference>
<dbReference type="Proteomes" id="UP000815325">
    <property type="component" value="Unassembled WGS sequence"/>
</dbReference>
<accession>A0ABQ7H9U3</accession>
<gene>
    <name evidence="4" type="ORF">DUNSADRAFT_10799</name>
</gene>
<comment type="caution">
    <text evidence="4">The sequence shown here is derived from an EMBL/GenBank/DDBJ whole genome shotgun (WGS) entry which is preliminary data.</text>
</comment>
<comment type="subcellular location">
    <subcellularLocation>
        <location evidence="2">Nucleus</location>
    </subcellularLocation>
</comment>
<keyword evidence="2" id="KW-0507">mRNA processing</keyword>
<dbReference type="InterPro" id="IPR050851">
    <property type="entry name" value="mRNA_Cap_2O-Ribose_MeTrfase"/>
</dbReference>
<keyword evidence="1" id="KW-0863">Zinc-finger</keyword>
<name>A0ABQ7H9U3_DUNSA</name>
<dbReference type="PANTHER" id="PTHR16121">
    <property type="entry name" value="CAP-SPECIFIC MRNA (NUCLEOSIDE-2'-O-)-METHYLTRANSFERASE 1-RELATED"/>
    <property type="match status" value="1"/>
</dbReference>
<keyword evidence="2" id="KW-0949">S-adenosyl-L-methionine</keyword>
<sequence>MYDKQWLQINREQLRDGRFAKDWKQTTEEGRMVMKERYKFIMQEVDLACDNFIRRYNIPNPDGEKPRFQFMDVCCCPGGFSEYFLLTVPHARGVGLSLPIELGGHILAENTMNRKTGASEPSVLVKDKQRYTIYFQDITTVASSLTAADLWQPGVNALNGVDKTTPAGHQALLAAQLAIMAANLQDGGQMVLRMSMKWTHFTNGVLVLLRRIFRGNVQNFKPRSCHQKEISYYLVCSDFDLALATQLKVYYLPVWLFRRLVEDAMGYKMPPLQFTKHSPCWRFLTFGDQPGRGCRMGIACELAHNKLELHPYTKVAFNQVNGHLYKPAVLDPRDPRFGMLRPGEGHPRNEEKEVERQIVEWVLYAIGEPMLPGVSNPAFYMSPMHPAHNQLNMLLRLHAMKMAEQIWHHMLSTMHTAFLGNFSKSAVLQASDPLALTNFKNKFNTNSVAHVLSGPDAQPVPVQAPLVPPLGMNPLVMHTHGGDVFGVGAHGVMGMGVQGSIQGGMGPETQFGGVSGMAGLEGGSQGEGDTVIEGGYSFGEDQGVLDTFGTEVFQGAEDDIDAMKLSGYSMPLVAVQVADEYSHNALLQYLGE</sequence>
<evidence type="ECO:0000256" key="1">
    <source>
        <dbReference type="PROSITE-ProRule" id="PRU00723"/>
    </source>
</evidence>